<organism evidence="1 2">
    <name type="scientific">Rattus norvegicus</name>
    <name type="common">Rat</name>
    <dbReference type="NCBI Taxonomy" id="10116"/>
    <lineage>
        <taxon>Eukaryota</taxon>
        <taxon>Metazoa</taxon>
        <taxon>Chordata</taxon>
        <taxon>Craniata</taxon>
        <taxon>Vertebrata</taxon>
        <taxon>Euteleostomi</taxon>
        <taxon>Mammalia</taxon>
        <taxon>Eutheria</taxon>
        <taxon>Euarchontoglires</taxon>
        <taxon>Glires</taxon>
        <taxon>Rodentia</taxon>
        <taxon>Myomorpha</taxon>
        <taxon>Muroidea</taxon>
        <taxon>Muridae</taxon>
        <taxon>Murinae</taxon>
        <taxon>Rattus</taxon>
    </lineage>
</organism>
<proteinExistence type="predicted"/>
<evidence type="ECO:0000313" key="1">
    <source>
        <dbReference type="EMBL" id="EDL95024.1"/>
    </source>
</evidence>
<reference evidence="2" key="1">
    <citation type="submission" date="2005-09" db="EMBL/GenBank/DDBJ databases">
        <authorList>
            <person name="Mural R.J."/>
            <person name="Li P.W."/>
            <person name="Adams M.D."/>
            <person name="Amanatides P.G."/>
            <person name="Baden-Tillson H."/>
            <person name="Barnstead M."/>
            <person name="Chin S.H."/>
            <person name="Dew I."/>
            <person name="Evans C.A."/>
            <person name="Ferriera S."/>
            <person name="Flanigan M."/>
            <person name="Fosler C."/>
            <person name="Glodek A."/>
            <person name="Gu Z."/>
            <person name="Holt R.A."/>
            <person name="Jennings D."/>
            <person name="Kraft C.L."/>
            <person name="Lu F."/>
            <person name="Nguyen T."/>
            <person name="Nusskern D.R."/>
            <person name="Pfannkoch C.M."/>
            <person name="Sitter C."/>
            <person name="Sutton G.G."/>
            <person name="Venter J.C."/>
            <person name="Wang Z."/>
            <person name="Woodage T."/>
            <person name="Zheng X.H."/>
            <person name="Zhong F."/>
        </authorList>
    </citation>
    <scope>NUCLEOTIDE SEQUENCE [LARGE SCALE GENOMIC DNA]</scope>
    <source>
        <strain>BN</strain>
        <strain evidence="2">Sprague-Dawley</strain>
    </source>
</reference>
<dbReference type="Proteomes" id="UP000234681">
    <property type="component" value="Chromosome 13"/>
</dbReference>
<evidence type="ECO:0000313" key="2">
    <source>
        <dbReference type="Proteomes" id="UP000234681"/>
    </source>
</evidence>
<dbReference type="EMBL" id="CH473985">
    <property type="protein sequence ID" value="EDL95024.1"/>
    <property type="molecule type" value="Genomic_DNA"/>
</dbReference>
<sequence length="65" mass="7618">MMTSSDWDLDWIRNQLRHTLRVWVFSKRITQWGRASLQRVAVPFKGGPDMKRSEGKCYLPASPQP</sequence>
<protein>
    <submittedName>
        <fullName evidence="1">RCG20311</fullName>
    </submittedName>
</protein>
<accession>A6JH18</accession>
<name>A6JH18_RAT</name>
<dbReference type="AlphaFoldDB" id="A6JH18"/>
<gene>
    <name evidence="1" type="ORF">rCG_20311</name>
</gene>